<comment type="caution">
    <text evidence="1">The sequence shown here is derived from an EMBL/GenBank/DDBJ whole genome shotgun (WGS) entry which is preliminary data.</text>
</comment>
<organism evidence="1 2">
    <name type="scientific">Niastella koreensis</name>
    <dbReference type="NCBI Taxonomy" id="354356"/>
    <lineage>
        <taxon>Bacteria</taxon>
        <taxon>Pseudomonadati</taxon>
        <taxon>Bacteroidota</taxon>
        <taxon>Chitinophagia</taxon>
        <taxon>Chitinophagales</taxon>
        <taxon>Chitinophagaceae</taxon>
        <taxon>Niastella</taxon>
    </lineage>
</organism>
<evidence type="ECO:0000313" key="2">
    <source>
        <dbReference type="Proteomes" id="UP000192277"/>
    </source>
</evidence>
<evidence type="ECO:0000313" key="1">
    <source>
        <dbReference type="EMBL" id="OQP55555.1"/>
    </source>
</evidence>
<dbReference type="RefSeq" id="WP_014223174.1">
    <property type="nucleotide sequence ID" value="NZ_LWBO01000001.1"/>
</dbReference>
<reference evidence="1 2" key="1">
    <citation type="submission" date="2016-04" db="EMBL/GenBank/DDBJ databases">
        <authorList>
            <person name="Chen L."/>
            <person name="Zhuang W."/>
            <person name="Wang G."/>
        </authorList>
    </citation>
    <scope>NUCLEOTIDE SEQUENCE [LARGE SCALE GENOMIC DNA]</scope>
    <source>
        <strain evidence="2">GR20</strain>
    </source>
</reference>
<sequence>MFGLFSKKNPECPIDTGTRLWMEQAFVWLVQEFGQNNQLTKPMLFPTTEHFPIPYDGSHDSFIQTAHIVARQMDIDLQTINLELYNESVQEIQSDIGISIFTQPDDTSEVPLTAGLYFGKNAAGKYDVFIEKYNLNDPEKLVATIAHEFAHIKLLGEKQVAFNDESLTDLTTVIFGIGVFNANCAFREIKNFSVRGHSTLGYLKQREWGYALALYAYFKQEKDPAWLHHLTPNIRSDFKKSIAFMYANPARIFKEKYKPGEQA</sequence>
<accession>A0ABX3P761</accession>
<dbReference type="EMBL" id="LWBO01000001">
    <property type="protein sequence ID" value="OQP55555.1"/>
    <property type="molecule type" value="Genomic_DNA"/>
</dbReference>
<dbReference type="Proteomes" id="UP000192277">
    <property type="component" value="Unassembled WGS sequence"/>
</dbReference>
<protein>
    <recommendedName>
        <fullName evidence="3">DUF2268 domain-containing protein</fullName>
    </recommendedName>
</protein>
<name>A0ABX3P761_9BACT</name>
<gene>
    <name evidence="1" type="ORF">A4D02_04425</name>
</gene>
<keyword evidence="2" id="KW-1185">Reference proteome</keyword>
<evidence type="ECO:0008006" key="3">
    <source>
        <dbReference type="Google" id="ProtNLM"/>
    </source>
</evidence>
<proteinExistence type="predicted"/>